<dbReference type="Proteomes" id="UP000324897">
    <property type="component" value="Chromosome 4"/>
</dbReference>
<reference evidence="2 3" key="1">
    <citation type="journal article" date="2019" name="Sci. Rep.">
        <title>A high-quality genome of Eragrostis curvula grass provides insights into Poaceae evolution and supports new strategies to enhance forage quality.</title>
        <authorList>
            <person name="Carballo J."/>
            <person name="Santos B.A.C.M."/>
            <person name="Zappacosta D."/>
            <person name="Garbus I."/>
            <person name="Selva J.P."/>
            <person name="Gallo C.A."/>
            <person name="Diaz A."/>
            <person name="Albertini E."/>
            <person name="Caccamo M."/>
            <person name="Echenique V."/>
        </authorList>
    </citation>
    <scope>NUCLEOTIDE SEQUENCE [LARGE SCALE GENOMIC DNA]</scope>
    <source>
        <strain evidence="3">cv. Victoria</strain>
        <tissue evidence="2">Leaf</tissue>
    </source>
</reference>
<organism evidence="2 3">
    <name type="scientific">Eragrostis curvula</name>
    <name type="common">weeping love grass</name>
    <dbReference type="NCBI Taxonomy" id="38414"/>
    <lineage>
        <taxon>Eukaryota</taxon>
        <taxon>Viridiplantae</taxon>
        <taxon>Streptophyta</taxon>
        <taxon>Embryophyta</taxon>
        <taxon>Tracheophyta</taxon>
        <taxon>Spermatophyta</taxon>
        <taxon>Magnoliopsida</taxon>
        <taxon>Liliopsida</taxon>
        <taxon>Poales</taxon>
        <taxon>Poaceae</taxon>
        <taxon>PACMAD clade</taxon>
        <taxon>Chloridoideae</taxon>
        <taxon>Eragrostideae</taxon>
        <taxon>Eragrostidinae</taxon>
        <taxon>Eragrostis</taxon>
    </lineage>
</organism>
<accession>A0A5J9VP15</accession>
<evidence type="ECO:0000313" key="3">
    <source>
        <dbReference type="Proteomes" id="UP000324897"/>
    </source>
</evidence>
<evidence type="ECO:0000256" key="1">
    <source>
        <dbReference type="SAM" id="MobiDB-lite"/>
    </source>
</evidence>
<sequence length="123" mass="13588">MSSSPSPLASPPPCFFFLLLPPSRAHQQQGPSPALPSRFTRTCGGANCPAHPEQDHKLFDRLVHSQQPRELEPGEAYIAPELELASAAPCDWRQGTGEGKSNAEKKRLERTGKRKGERLYQLN</sequence>
<name>A0A5J9VP15_9POAL</name>
<protein>
    <submittedName>
        <fullName evidence="2">Uncharacterized protein</fullName>
    </submittedName>
</protein>
<keyword evidence="3" id="KW-1185">Reference proteome</keyword>
<proteinExistence type="predicted"/>
<feature type="compositionally biased region" description="Basic and acidic residues" evidence="1">
    <location>
        <begin position="101"/>
        <end position="111"/>
    </location>
</feature>
<dbReference type="Gramene" id="TVU37214">
    <property type="protein sequence ID" value="TVU37214"/>
    <property type="gene ID" value="EJB05_10517"/>
</dbReference>
<comment type="caution">
    <text evidence="2">The sequence shown here is derived from an EMBL/GenBank/DDBJ whole genome shotgun (WGS) entry which is preliminary data.</text>
</comment>
<evidence type="ECO:0000313" key="2">
    <source>
        <dbReference type="EMBL" id="TVU37214.1"/>
    </source>
</evidence>
<dbReference type="EMBL" id="RWGY01000007">
    <property type="protein sequence ID" value="TVU37214.1"/>
    <property type="molecule type" value="Genomic_DNA"/>
</dbReference>
<feature type="region of interest" description="Disordered" evidence="1">
    <location>
        <begin position="89"/>
        <end position="123"/>
    </location>
</feature>
<gene>
    <name evidence="2" type="ORF">EJB05_10517</name>
</gene>
<dbReference type="AlphaFoldDB" id="A0A5J9VP15"/>
<feature type="non-terminal residue" evidence="2">
    <location>
        <position position="1"/>
    </location>
</feature>